<protein>
    <submittedName>
        <fullName evidence="2">Uncharacterized protein</fullName>
    </submittedName>
</protein>
<evidence type="ECO:0000313" key="2">
    <source>
        <dbReference type="EMBL" id="KAJ9599196.1"/>
    </source>
</evidence>
<dbReference type="InterPro" id="IPR036322">
    <property type="entry name" value="WD40_repeat_dom_sf"/>
</dbReference>
<dbReference type="InterPro" id="IPR015943">
    <property type="entry name" value="WD40/YVTN_repeat-like_dom_sf"/>
</dbReference>
<feature type="compositionally biased region" description="Polar residues" evidence="1">
    <location>
        <begin position="195"/>
        <end position="212"/>
    </location>
</feature>
<dbReference type="GO" id="GO:0032040">
    <property type="term" value="C:small-subunit processome"/>
    <property type="evidence" value="ECO:0007669"/>
    <property type="project" value="TreeGrafter"/>
</dbReference>
<dbReference type="Gene3D" id="2.130.10.10">
    <property type="entry name" value="YVTN repeat-like/Quinoprotein amine dehydrogenase"/>
    <property type="match status" value="1"/>
</dbReference>
<proteinExistence type="predicted"/>
<dbReference type="GO" id="GO:0003723">
    <property type="term" value="F:RNA binding"/>
    <property type="evidence" value="ECO:0007669"/>
    <property type="project" value="TreeGrafter"/>
</dbReference>
<accession>A0AAD8AHI3</accession>
<dbReference type="AlphaFoldDB" id="A0AAD8AHI3"/>
<dbReference type="GO" id="GO:0030686">
    <property type="term" value="C:90S preribosome"/>
    <property type="evidence" value="ECO:0007669"/>
    <property type="project" value="InterPro"/>
</dbReference>
<dbReference type="SUPFAM" id="SSF50978">
    <property type="entry name" value="WD40 repeat-like"/>
    <property type="match status" value="1"/>
</dbReference>
<evidence type="ECO:0000256" key="1">
    <source>
        <dbReference type="SAM" id="MobiDB-lite"/>
    </source>
</evidence>
<dbReference type="PANTHER" id="PTHR44163:SF1">
    <property type="entry name" value="U3 SMALL NUCLEOLAR RNA-ASSOCIATED PROTEIN 4 HOMOLOG"/>
    <property type="match status" value="1"/>
</dbReference>
<dbReference type="GO" id="GO:0034455">
    <property type="term" value="C:t-UTP complex"/>
    <property type="evidence" value="ECO:0007669"/>
    <property type="project" value="TreeGrafter"/>
</dbReference>
<dbReference type="PANTHER" id="PTHR44163">
    <property type="entry name" value="U3 SMALL NUCLEOLAR RNA-ASSOCIATED PROTEIN 4 HOMOLOG"/>
    <property type="match status" value="1"/>
</dbReference>
<feature type="non-terminal residue" evidence="2">
    <location>
        <position position="1"/>
    </location>
</feature>
<evidence type="ECO:0000313" key="3">
    <source>
        <dbReference type="Proteomes" id="UP001233999"/>
    </source>
</evidence>
<reference evidence="2" key="1">
    <citation type="journal article" date="2023" name="IScience">
        <title>Live-bearing cockroach genome reveals convergent evolutionary mechanisms linked to viviparity in insects and beyond.</title>
        <authorList>
            <person name="Fouks B."/>
            <person name="Harrison M.C."/>
            <person name="Mikhailova A.A."/>
            <person name="Marchal E."/>
            <person name="English S."/>
            <person name="Carruthers M."/>
            <person name="Jennings E.C."/>
            <person name="Chiamaka E.L."/>
            <person name="Frigard R.A."/>
            <person name="Pippel M."/>
            <person name="Attardo G.M."/>
            <person name="Benoit J.B."/>
            <person name="Bornberg-Bauer E."/>
            <person name="Tobe S.S."/>
        </authorList>
    </citation>
    <scope>NUCLEOTIDE SEQUENCE</scope>
    <source>
        <strain evidence="2">Stay&amp;Tobe</strain>
    </source>
</reference>
<dbReference type="EMBL" id="JASPKZ010000828">
    <property type="protein sequence ID" value="KAJ9599196.1"/>
    <property type="molecule type" value="Genomic_DNA"/>
</dbReference>
<feature type="non-terminal residue" evidence="2">
    <location>
        <position position="242"/>
    </location>
</feature>
<gene>
    <name evidence="2" type="ORF">L9F63_010327</name>
</gene>
<keyword evidence="3" id="KW-1185">Reference proteome</keyword>
<name>A0AAD8AHI3_DIPPU</name>
<feature type="region of interest" description="Disordered" evidence="1">
    <location>
        <begin position="186"/>
        <end position="212"/>
    </location>
</feature>
<dbReference type="InterPro" id="IPR046351">
    <property type="entry name" value="UTP4"/>
</dbReference>
<comment type="caution">
    <text evidence="2">The sequence shown here is derived from an EMBL/GenBank/DDBJ whole genome shotgun (WGS) entry which is preliminary data.</text>
</comment>
<dbReference type="Proteomes" id="UP001233999">
    <property type="component" value="Unassembled WGS sequence"/>
</dbReference>
<sequence length="242" mass="27233">GEKANLQKIPLLFDINPAHRIKFTSDSSKAVVVTCTGDIVVIQLNGDDLTVENVCRAREDKLLKDAVHLLTVSQDGKYIVAADHQSNIVVWTLGDLKHQCSLPRYKCQPTALAVATNILLVVYSDNKIVEYNMRQCKYTDNRHQVHCLSRGLAVYNIHLFPTNDILLCQENGITIIKKNKELPEAEAKIPRIDSPHSTSDSLEGSRSHPRTSTSENAFHVFKKYKHLVHFECLSDDEFVAVE</sequence>
<organism evidence="2 3">
    <name type="scientific">Diploptera punctata</name>
    <name type="common">Pacific beetle cockroach</name>
    <dbReference type="NCBI Taxonomy" id="6984"/>
    <lineage>
        <taxon>Eukaryota</taxon>
        <taxon>Metazoa</taxon>
        <taxon>Ecdysozoa</taxon>
        <taxon>Arthropoda</taxon>
        <taxon>Hexapoda</taxon>
        <taxon>Insecta</taxon>
        <taxon>Pterygota</taxon>
        <taxon>Neoptera</taxon>
        <taxon>Polyneoptera</taxon>
        <taxon>Dictyoptera</taxon>
        <taxon>Blattodea</taxon>
        <taxon>Blaberoidea</taxon>
        <taxon>Blaberidae</taxon>
        <taxon>Diplopterinae</taxon>
        <taxon>Diploptera</taxon>
    </lineage>
</organism>
<reference evidence="2" key="2">
    <citation type="submission" date="2023-05" db="EMBL/GenBank/DDBJ databases">
        <authorList>
            <person name="Fouks B."/>
        </authorList>
    </citation>
    <scope>NUCLEOTIDE SEQUENCE</scope>
    <source>
        <strain evidence="2">Stay&amp;Tobe</strain>
        <tissue evidence="2">Testes</tissue>
    </source>
</reference>
<dbReference type="GO" id="GO:0000462">
    <property type="term" value="P:maturation of SSU-rRNA from tricistronic rRNA transcript (SSU-rRNA, 5.8S rRNA, LSU-rRNA)"/>
    <property type="evidence" value="ECO:0007669"/>
    <property type="project" value="InterPro"/>
</dbReference>